<comment type="caution">
    <text evidence="1">The sequence shown here is derived from an EMBL/GenBank/DDBJ whole genome shotgun (WGS) entry which is preliminary data.</text>
</comment>
<gene>
    <name evidence="1" type="ORF">FHS13_001458</name>
</gene>
<dbReference type="Proteomes" id="UP000536604">
    <property type="component" value="Unassembled WGS sequence"/>
</dbReference>
<sequence>MDPSFIALRTRNRIAADPRVFGRTVGTPRGGAR</sequence>
<keyword evidence="2" id="KW-1185">Reference proteome</keyword>
<protein>
    <submittedName>
        <fullName evidence="1">Uncharacterized protein</fullName>
    </submittedName>
</protein>
<dbReference type="AlphaFoldDB" id="A0A841IL48"/>
<proteinExistence type="predicted"/>
<accession>A0A841IL48</accession>
<reference evidence="1 2" key="1">
    <citation type="submission" date="2020-08" db="EMBL/GenBank/DDBJ databases">
        <title>Genomic Encyclopedia of Type Strains, Phase III (KMG-III): the genomes of soil and plant-associated and newly described type strains.</title>
        <authorList>
            <person name="Whitman W."/>
        </authorList>
    </citation>
    <scope>NUCLEOTIDE SEQUENCE [LARGE SCALE GENOMIC DNA]</scope>
    <source>
        <strain evidence="1 2">CECT 8712</strain>
    </source>
</reference>
<name>A0A841IL48_9ACTN</name>
<evidence type="ECO:0000313" key="1">
    <source>
        <dbReference type="EMBL" id="MBB6119509.1"/>
    </source>
</evidence>
<organism evidence="1 2">
    <name type="scientific">Nocardiopsis algeriensis</name>
    <dbReference type="NCBI Taxonomy" id="1478215"/>
    <lineage>
        <taxon>Bacteria</taxon>
        <taxon>Bacillati</taxon>
        <taxon>Actinomycetota</taxon>
        <taxon>Actinomycetes</taxon>
        <taxon>Streptosporangiales</taxon>
        <taxon>Nocardiopsidaceae</taxon>
        <taxon>Nocardiopsis</taxon>
    </lineage>
</organism>
<dbReference type="EMBL" id="JACHJO010000004">
    <property type="protein sequence ID" value="MBB6119509.1"/>
    <property type="molecule type" value="Genomic_DNA"/>
</dbReference>
<evidence type="ECO:0000313" key="2">
    <source>
        <dbReference type="Proteomes" id="UP000536604"/>
    </source>
</evidence>